<dbReference type="PANTHER" id="PTHR47978">
    <property type="match status" value="1"/>
</dbReference>
<keyword evidence="1" id="KW-0547">Nucleotide-binding</keyword>
<evidence type="ECO:0000313" key="3">
    <source>
        <dbReference type="EMBL" id="MCE3532992.1"/>
    </source>
</evidence>
<dbReference type="SUPFAM" id="SSF52540">
    <property type="entry name" value="P-loop containing nucleoside triphosphate hydrolases"/>
    <property type="match status" value="1"/>
</dbReference>
<reference evidence="3 4" key="1">
    <citation type="journal article" date="2024" name="Pathogens">
        <title>Characterization of a Novel Species of Legionella Isolated from a Healthcare Facility: Legionella resiliens sp. nov.</title>
        <authorList>
            <person name="Cristino S."/>
            <person name="Pascale M.R."/>
            <person name="Marino F."/>
            <person name="Derelitto C."/>
            <person name="Salaris S."/>
            <person name="Orsini M."/>
            <person name="Squarzoni S."/>
            <person name="Grottola A."/>
            <person name="Girolamini L."/>
        </authorList>
    </citation>
    <scope>NUCLEOTIDE SEQUENCE [LARGE SCALE GENOMIC DNA]</scope>
    <source>
        <strain evidence="3 4">8cVS16</strain>
    </source>
</reference>
<dbReference type="NCBIfam" id="TIGR00231">
    <property type="entry name" value="small_GTP"/>
    <property type="match status" value="1"/>
</dbReference>
<dbReference type="RefSeq" id="WP_232891014.1">
    <property type="nucleotide sequence ID" value="NZ_JAJSPM010000008.1"/>
</dbReference>
<keyword evidence="2" id="KW-1133">Transmembrane helix</keyword>
<evidence type="ECO:0000256" key="2">
    <source>
        <dbReference type="SAM" id="Phobius"/>
    </source>
</evidence>
<keyword evidence="4" id="KW-1185">Reference proteome</keyword>
<dbReference type="Pfam" id="PF00071">
    <property type="entry name" value="Ras"/>
    <property type="match status" value="1"/>
</dbReference>
<evidence type="ECO:0000256" key="1">
    <source>
        <dbReference type="ARBA" id="ARBA00022741"/>
    </source>
</evidence>
<sequence length="333" mass="36130">MQYKVVFFGTHRSGKTQLNRRIALKNDFEFDEKSRSTVGAEFLTRRIDSDNTAILWDTAGAVRYQALSQVFYAGAAVGVFCIDLTDEINEQEIIKSIQEFRQYVPKAPIVCVGTKSDLPEADPSKLNLLKSKDLFVHFITTSAKQGDNVDELFAIITKLCKDKQNSLWSEAKARLMESLKELPKEKKQSIEKKLTKLSDVLLVKADNPSVTPLQKAKAIEDFTTNCKIILDEQHPNVLNAVLSVAAAAIVLTVTALIGFAIGVACSWWTGPGAFFAGLLSGYAAAVAVASTSTGLGSVAGGLTAYGLFKPSKEMNALNEFAAEVSSLNPGIIL</sequence>
<dbReference type="EMBL" id="JAJTND010000004">
    <property type="protein sequence ID" value="MCE3532992.1"/>
    <property type="molecule type" value="Genomic_DNA"/>
</dbReference>
<name>A0ABS8X6T1_9GAMM</name>
<dbReference type="Gene3D" id="3.40.50.300">
    <property type="entry name" value="P-loop containing nucleotide triphosphate hydrolases"/>
    <property type="match status" value="1"/>
</dbReference>
<dbReference type="SMART" id="SM00174">
    <property type="entry name" value="RHO"/>
    <property type="match status" value="1"/>
</dbReference>
<organism evidence="3 4">
    <name type="scientific">Legionella resiliens</name>
    <dbReference type="NCBI Taxonomy" id="2905958"/>
    <lineage>
        <taxon>Bacteria</taxon>
        <taxon>Pseudomonadati</taxon>
        <taxon>Pseudomonadota</taxon>
        <taxon>Gammaproteobacteria</taxon>
        <taxon>Legionellales</taxon>
        <taxon>Legionellaceae</taxon>
        <taxon>Legionella</taxon>
    </lineage>
</organism>
<proteinExistence type="predicted"/>
<comment type="caution">
    <text evidence="3">The sequence shown here is derived from an EMBL/GenBank/DDBJ whole genome shotgun (WGS) entry which is preliminary data.</text>
</comment>
<gene>
    <name evidence="3" type="ORF">LXO92_11445</name>
</gene>
<keyword evidence="2" id="KW-0472">Membrane</keyword>
<dbReference type="SMART" id="SM00173">
    <property type="entry name" value="RAS"/>
    <property type="match status" value="1"/>
</dbReference>
<dbReference type="SMART" id="SM00175">
    <property type="entry name" value="RAB"/>
    <property type="match status" value="1"/>
</dbReference>
<feature type="transmembrane region" description="Helical" evidence="2">
    <location>
        <begin position="237"/>
        <end position="270"/>
    </location>
</feature>
<dbReference type="InterPro" id="IPR005225">
    <property type="entry name" value="Small_GTP-bd"/>
</dbReference>
<keyword evidence="2" id="KW-0812">Transmembrane</keyword>
<evidence type="ECO:0000313" key="4">
    <source>
        <dbReference type="Proteomes" id="UP001320170"/>
    </source>
</evidence>
<dbReference type="PROSITE" id="PS51419">
    <property type="entry name" value="RAB"/>
    <property type="match status" value="1"/>
</dbReference>
<dbReference type="CDD" id="cd00154">
    <property type="entry name" value="Rab"/>
    <property type="match status" value="1"/>
</dbReference>
<protein>
    <submittedName>
        <fullName evidence="3">GTP-binding protein</fullName>
    </submittedName>
</protein>
<dbReference type="PRINTS" id="PR00449">
    <property type="entry name" value="RASTRNSFRMNG"/>
</dbReference>
<dbReference type="InterPro" id="IPR027417">
    <property type="entry name" value="P-loop_NTPase"/>
</dbReference>
<accession>A0ABS8X6T1</accession>
<feature type="transmembrane region" description="Helical" evidence="2">
    <location>
        <begin position="282"/>
        <end position="308"/>
    </location>
</feature>
<dbReference type="InterPro" id="IPR001806">
    <property type="entry name" value="Small_GTPase"/>
</dbReference>
<dbReference type="Proteomes" id="UP001320170">
    <property type="component" value="Unassembled WGS sequence"/>
</dbReference>